<feature type="compositionally biased region" description="Polar residues" evidence="2">
    <location>
        <begin position="57"/>
        <end position="69"/>
    </location>
</feature>
<proteinExistence type="inferred from homology"/>
<protein>
    <submittedName>
        <fullName evidence="4">Cullin-4b</fullName>
    </submittedName>
</protein>
<dbReference type="SUPFAM" id="SSF74788">
    <property type="entry name" value="Cullin repeat-like"/>
    <property type="match status" value="1"/>
</dbReference>
<dbReference type="InterPro" id="IPR001373">
    <property type="entry name" value="Cullin_N"/>
</dbReference>
<dbReference type="InterPro" id="IPR016159">
    <property type="entry name" value="Cullin_repeat-like_dom_sf"/>
</dbReference>
<feature type="compositionally biased region" description="Basic and acidic residues" evidence="2">
    <location>
        <begin position="18"/>
        <end position="30"/>
    </location>
</feature>
<sequence>MPLPNHMKRSMADGANSEAKRSRYHEEQSKKICGGSDAEEAAKNLLKLSKSDPQRKPNFSSFSPSNGMSKHNEPANAGSIQNTAKKLVIKNFKEKPSMPANFQEVTWEKLQGAVDAIHSSCAIRYSLEELYKAVENMCSYKLATGLYSQLMSRCQKHVRANLAQFLAYPFEIPEKPLFLIEAKFDAQ</sequence>
<evidence type="ECO:0000256" key="1">
    <source>
        <dbReference type="ARBA" id="ARBA00006019"/>
    </source>
</evidence>
<gene>
    <name evidence="4" type="ORF">PoB_000645200</name>
</gene>
<evidence type="ECO:0000313" key="4">
    <source>
        <dbReference type="EMBL" id="GFN79946.1"/>
    </source>
</evidence>
<evidence type="ECO:0000259" key="3">
    <source>
        <dbReference type="Pfam" id="PF00888"/>
    </source>
</evidence>
<feature type="region of interest" description="Disordered" evidence="2">
    <location>
        <begin position="1"/>
        <end position="79"/>
    </location>
</feature>
<dbReference type="EMBL" id="BLXT01000751">
    <property type="protein sequence ID" value="GFN79946.1"/>
    <property type="molecule type" value="Genomic_DNA"/>
</dbReference>
<dbReference type="Proteomes" id="UP000735302">
    <property type="component" value="Unassembled WGS sequence"/>
</dbReference>
<evidence type="ECO:0000313" key="5">
    <source>
        <dbReference type="Proteomes" id="UP000735302"/>
    </source>
</evidence>
<keyword evidence="5" id="KW-1185">Reference proteome</keyword>
<name>A0AAV3YBZ9_9GAST</name>
<organism evidence="4 5">
    <name type="scientific">Plakobranchus ocellatus</name>
    <dbReference type="NCBI Taxonomy" id="259542"/>
    <lineage>
        <taxon>Eukaryota</taxon>
        <taxon>Metazoa</taxon>
        <taxon>Spiralia</taxon>
        <taxon>Lophotrochozoa</taxon>
        <taxon>Mollusca</taxon>
        <taxon>Gastropoda</taxon>
        <taxon>Heterobranchia</taxon>
        <taxon>Euthyneura</taxon>
        <taxon>Panpulmonata</taxon>
        <taxon>Sacoglossa</taxon>
        <taxon>Placobranchoidea</taxon>
        <taxon>Plakobranchidae</taxon>
        <taxon>Plakobranchus</taxon>
    </lineage>
</organism>
<reference evidence="4 5" key="1">
    <citation type="journal article" date="2021" name="Elife">
        <title>Chloroplast acquisition without the gene transfer in kleptoplastic sea slugs, Plakobranchus ocellatus.</title>
        <authorList>
            <person name="Maeda T."/>
            <person name="Takahashi S."/>
            <person name="Yoshida T."/>
            <person name="Shimamura S."/>
            <person name="Takaki Y."/>
            <person name="Nagai Y."/>
            <person name="Toyoda A."/>
            <person name="Suzuki Y."/>
            <person name="Arimoto A."/>
            <person name="Ishii H."/>
            <person name="Satoh N."/>
            <person name="Nishiyama T."/>
            <person name="Hasebe M."/>
            <person name="Maruyama T."/>
            <person name="Minagawa J."/>
            <person name="Obokata J."/>
            <person name="Shigenobu S."/>
        </authorList>
    </citation>
    <scope>NUCLEOTIDE SEQUENCE [LARGE SCALE GENOMIC DNA]</scope>
</reference>
<comment type="similarity">
    <text evidence="1">Belongs to the cullin family.</text>
</comment>
<dbReference type="Pfam" id="PF00888">
    <property type="entry name" value="Cullin"/>
    <property type="match status" value="1"/>
</dbReference>
<feature type="domain" description="Cullin N-terminal" evidence="3">
    <location>
        <begin position="107"/>
        <end position="165"/>
    </location>
</feature>
<evidence type="ECO:0000256" key="2">
    <source>
        <dbReference type="SAM" id="MobiDB-lite"/>
    </source>
</evidence>
<dbReference type="Gene3D" id="1.20.1310.10">
    <property type="entry name" value="Cullin Repeats"/>
    <property type="match status" value="1"/>
</dbReference>
<comment type="caution">
    <text evidence="4">The sequence shown here is derived from an EMBL/GenBank/DDBJ whole genome shotgun (WGS) entry which is preliminary data.</text>
</comment>
<dbReference type="AlphaFoldDB" id="A0AAV3YBZ9"/>
<dbReference type="GO" id="GO:0031625">
    <property type="term" value="F:ubiquitin protein ligase binding"/>
    <property type="evidence" value="ECO:0007669"/>
    <property type="project" value="InterPro"/>
</dbReference>
<dbReference type="GO" id="GO:0006511">
    <property type="term" value="P:ubiquitin-dependent protein catabolic process"/>
    <property type="evidence" value="ECO:0007669"/>
    <property type="project" value="InterPro"/>
</dbReference>
<accession>A0AAV3YBZ9</accession>